<feature type="domain" description="HTH cro/C1-type" evidence="1">
    <location>
        <begin position="26"/>
        <end position="80"/>
    </location>
</feature>
<evidence type="ECO:0000313" key="5">
    <source>
        <dbReference type="Proteomes" id="UP000281192"/>
    </source>
</evidence>
<dbReference type="AlphaFoldDB" id="A0A2N5CQB3"/>
<reference evidence="3 4" key="1">
    <citation type="submission" date="2017-12" db="EMBL/GenBank/DDBJ databases">
        <title>The genome sequence of Caulobacter flavus CGMCC1 15093.</title>
        <authorList>
            <person name="Gao J."/>
            <person name="Mao X."/>
            <person name="Sun J."/>
        </authorList>
    </citation>
    <scope>NUCLEOTIDE SEQUENCE [LARGE SCALE GENOMIC DNA]</scope>
    <source>
        <strain evidence="3 4">CGMCC1 15093</strain>
    </source>
</reference>
<evidence type="ECO:0000313" key="3">
    <source>
        <dbReference type="EMBL" id="PLR10001.1"/>
    </source>
</evidence>
<dbReference type="Proteomes" id="UP000281192">
    <property type="component" value="Chromosome"/>
</dbReference>
<dbReference type="InterPro" id="IPR001387">
    <property type="entry name" value="Cro/C1-type_HTH"/>
</dbReference>
<dbReference type="InterPro" id="IPR010982">
    <property type="entry name" value="Lambda_DNA-bd_dom_sf"/>
</dbReference>
<evidence type="ECO:0000259" key="1">
    <source>
        <dbReference type="PROSITE" id="PS50943"/>
    </source>
</evidence>
<name>A0A2N5CQB3_9CAUL</name>
<dbReference type="SMART" id="SM00530">
    <property type="entry name" value="HTH_XRE"/>
    <property type="match status" value="1"/>
</dbReference>
<dbReference type="SUPFAM" id="SSF47413">
    <property type="entry name" value="lambda repressor-like DNA-binding domains"/>
    <property type="match status" value="1"/>
</dbReference>
<dbReference type="PROSITE" id="PS50943">
    <property type="entry name" value="HTH_CROC1"/>
    <property type="match status" value="1"/>
</dbReference>
<dbReference type="GO" id="GO:0003677">
    <property type="term" value="F:DNA binding"/>
    <property type="evidence" value="ECO:0007669"/>
    <property type="project" value="InterPro"/>
</dbReference>
<dbReference type="EMBL" id="PJRQ01000039">
    <property type="protein sequence ID" value="PLR10001.1"/>
    <property type="molecule type" value="Genomic_DNA"/>
</dbReference>
<protein>
    <recommendedName>
        <fullName evidence="1">HTH cro/C1-type domain-containing protein</fullName>
    </recommendedName>
</protein>
<accession>A0A2N5CQB3</accession>
<dbReference type="Gene3D" id="1.10.260.40">
    <property type="entry name" value="lambda repressor-like DNA-binding domains"/>
    <property type="match status" value="1"/>
</dbReference>
<dbReference type="Pfam" id="PF01381">
    <property type="entry name" value="HTH_3"/>
    <property type="match status" value="1"/>
</dbReference>
<dbReference type="Proteomes" id="UP000234483">
    <property type="component" value="Unassembled WGS sequence"/>
</dbReference>
<gene>
    <name evidence="2" type="ORF">C1707_08435</name>
    <name evidence="3" type="ORF">CFHF_18100</name>
</gene>
<evidence type="ECO:0000313" key="2">
    <source>
        <dbReference type="EMBL" id="AYV46281.1"/>
    </source>
</evidence>
<dbReference type="KEGG" id="cfh:C1707_08435"/>
<proteinExistence type="predicted"/>
<dbReference type="EMBL" id="CP026100">
    <property type="protein sequence ID" value="AYV46281.1"/>
    <property type="molecule type" value="Genomic_DNA"/>
</dbReference>
<evidence type="ECO:0000313" key="4">
    <source>
        <dbReference type="Proteomes" id="UP000234483"/>
    </source>
</evidence>
<dbReference type="CDD" id="cd00093">
    <property type="entry name" value="HTH_XRE"/>
    <property type="match status" value="1"/>
</dbReference>
<dbReference type="OrthoDB" id="7188535at2"/>
<sequence>MRRRRGAGMTEESAALAIDLHIGALVRGHRRASGMSQDELAQRLGVSFQQIQKYESGENRISTAKLVQVARALSIPIAALFEGLDGDDLTADPLALFCKLDGAADFMRGALAMPPAVRSEIFRLGKAWTESDG</sequence>
<organism evidence="3 4">
    <name type="scientific">Caulobacter flavus</name>
    <dbReference type="NCBI Taxonomy" id="1679497"/>
    <lineage>
        <taxon>Bacteria</taxon>
        <taxon>Pseudomonadati</taxon>
        <taxon>Pseudomonadota</taxon>
        <taxon>Alphaproteobacteria</taxon>
        <taxon>Caulobacterales</taxon>
        <taxon>Caulobacteraceae</taxon>
        <taxon>Caulobacter</taxon>
    </lineage>
</organism>
<reference evidence="2 5" key="2">
    <citation type="submission" date="2018-01" db="EMBL/GenBank/DDBJ databases">
        <title>Complete genome sequence of Caulobacter flavus RHGG3.</title>
        <authorList>
            <person name="Yang E."/>
        </authorList>
    </citation>
    <scope>NUCLEOTIDE SEQUENCE [LARGE SCALE GENOMIC DNA]</scope>
    <source>
        <strain evidence="2 5">RHGG3</strain>
    </source>
</reference>
<keyword evidence="5" id="KW-1185">Reference proteome</keyword>